<keyword evidence="1" id="KW-0732">Signal</keyword>
<gene>
    <name evidence="2" type="ORF">VRU49_03530</name>
</gene>
<proteinExistence type="predicted"/>
<dbReference type="RefSeq" id="WP_330145400.1">
    <property type="nucleotide sequence ID" value="NZ_JAZDQU010000001.1"/>
</dbReference>
<accession>A0ABU7GZL3</accession>
<name>A0ABU7GZL3_9SPHI</name>
<dbReference type="EMBL" id="JAZDQU010000001">
    <property type="protein sequence ID" value="MEE1884486.1"/>
    <property type="molecule type" value="Genomic_DNA"/>
</dbReference>
<organism evidence="2 3">
    <name type="scientific">Pedobacter flavus</name>
    <dbReference type="NCBI Taxonomy" id="3113906"/>
    <lineage>
        <taxon>Bacteria</taxon>
        <taxon>Pseudomonadati</taxon>
        <taxon>Bacteroidota</taxon>
        <taxon>Sphingobacteriia</taxon>
        <taxon>Sphingobacteriales</taxon>
        <taxon>Sphingobacteriaceae</taxon>
        <taxon>Pedobacter</taxon>
    </lineage>
</organism>
<evidence type="ECO:0000313" key="2">
    <source>
        <dbReference type="EMBL" id="MEE1884486.1"/>
    </source>
</evidence>
<evidence type="ECO:0008006" key="4">
    <source>
        <dbReference type="Google" id="ProtNLM"/>
    </source>
</evidence>
<dbReference type="Proteomes" id="UP001337681">
    <property type="component" value="Unassembled WGS sequence"/>
</dbReference>
<feature type="chain" id="PRO_5045609061" description="FAD-dependent oxidoreductase" evidence="1">
    <location>
        <begin position="20"/>
        <end position="381"/>
    </location>
</feature>
<feature type="signal peptide" evidence="1">
    <location>
        <begin position="1"/>
        <end position="19"/>
    </location>
</feature>
<evidence type="ECO:0000313" key="3">
    <source>
        <dbReference type="Proteomes" id="UP001337681"/>
    </source>
</evidence>
<evidence type="ECO:0000256" key="1">
    <source>
        <dbReference type="SAM" id="SignalP"/>
    </source>
</evidence>
<keyword evidence="3" id="KW-1185">Reference proteome</keyword>
<reference evidence="2 3" key="1">
    <citation type="submission" date="2024-01" db="EMBL/GenBank/DDBJ databases">
        <title>Pedobacter sp. nov., isolated from oil-contaminated soil.</title>
        <authorList>
            <person name="Le N.T.T."/>
        </authorList>
    </citation>
    <scope>NUCLEOTIDE SEQUENCE [LARGE SCALE GENOMIC DNA]</scope>
    <source>
        <strain evidence="2 3">VNH31</strain>
    </source>
</reference>
<sequence>MKRLLISFCFLLVFNVVKAQNLKTQIVVLGNDQFTLAAATQAAKSGVSTIILNNLSAQDLIKDLSLNSWLVKGILDTNKNKNIDNQNIPSLLDSVENLKVLNSVNWIKVDRSGSGWNIKLKDGRSVRAEVLLYGIKEDLSALLKYSPKTVSKKLNYEDNKYRTSVAGYFVDGVSNYSLLKDFIPETDENLVLLNFEDVNMDIARAAGVIAAYAPFFKVKVSSTKLKPVQGEMLGFKSPIIAISDVFESDNNWRAIQNIVQTGILKLSINENGAYFEGDKPVSLKEISEPLKAYFYKAKIWIEDHEAVELSIKKTVELIAYTRNKSAESLLSEIKKKWQSTYKFNGELNAERIIARREFAAITQDYLELEQVNIDNLGEVIR</sequence>
<protein>
    <recommendedName>
        <fullName evidence="4">FAD-dependent oxidoreductase</fullName>
    </recommendedName>
</protein>
<comment type="caution">
    <text evidence="2">The sequence shown here is derived from an EMBL/GenBank/DDBJ whole genome shotgun (WGS) entry which is preliminary data.</text>
</comment>